<reference evidence="7" key="1">
    <citation type="journal article" date="2023" name="Nat. Commun.">
        <title>Diploid and tetraploid genomes of Acorus and the evolution of monocots.</title>
        <authorList>
            <person name="Ma L."/>
            <person name="Liu K.W."/>
            <person name="Li Z."/>
            <person name="Hsiao Y.Y."/>
            <person name="Qi Y."/>
            <person name="Fu T."/>
            <person name="Tang G.D."/>
            <person name="Zhang D."/>
            <person name="Sun W.H."/>
            <person name="Liu D.K."/>
            <person name="Li Y."/>
            <person name="Chen G.Z."/>
            <person name="Liu X.D."/>
            <person name="Liao X.Y."/>
            <person name="Jiang Y.T."/>
            <person name="Yu X."/>
            <person name="Hao Y."/>
            <person name="Huang J."/>
            <person name="Zhao X.W."/>
            <person name="Ke S."/>
            <person name="Chen Y.Y."/>
            <person name="Wu W.L."/>
            <person name="Hsu J.L."/>
            <person name="Lin Y.F."/>
            <person name="Huang M.D."/>
            <person name="Li C.Y."/>
            <person name="Huang L."/>
            <person name="Wang Z.W."/>
            <person name="Zhao X."/>
            <person name="Zhong W.Y."/>
            <person name="Peng D.H."/>
            <person name="Ahmad S."/>
            <person name="Lan S."/>
            <person name="Zhang J.S."/>
            <person name="Tsai W.C."/>
            <person name="Van de Peer Y."/>
            <person name="Liu Z.J."/>
        </authorList>
    </citation>
    <scope>NUCLEOTIDE SEQUENCE</scope>
    <source>
        <strain evidence="7">CP</strain>
    </source>
</reference>
<evidence type="ECO:0000256" key="1">
    <source>
        <dbReference type="ARBA" id="ARBA00004651"/>
    </source>
</evidence>
<dbReference type="PANTHER" id="PTHR30509">
    <property type="entry name" value="P-HYDROXYBENZOIC ACID EFFLUX PUMP SUBUNIT-RELATED"/>
    <property type="match status" value="1"/>
</dbReference>
<name>A0AAV9FAT3_ACOCL</name>
<protein>
    <submittedName>
        <fullName evidence="7">Uncharacterized protein</fullName>
    </submittedName>
</protein>
<evidence type="ECO:0000256" key="2">
    <source>
        <dbReference type="ARBA" id="ARBA00022475"/>
    </source>
</evidence>
<keyword evidence="2" id="KW-1003">Cell membrane</keyword>
<gene>
    <name evidence="7" type="ORF">QJS10_CPA03g01521</name>
</gene>
<feature type="region of interest" description="Disordered" evidence="6">
    <location>
        <begin position="13"/>
        <end position="34"/>
    </location>
</feature>
<keyword evidence="4" id="KW-1133">Transmembrane helix</keyword>
<dbReference type="EMBL" id="JAUJYO010000003">
    <property type="protein sequence ID" value="KAK1322319.1"/>
    <property type="molecule type" value="Genomic_DNA"/>
</dbReference>
<evidence type="ECO:0000256" key="4">
    <source>
        <dbReference type="ARBA" id="ARBA00022989"/>
    </source>
</evidence>
<dbReference type="Proteomes" id="UP001180020">
    <property type="component" value="Unassembled WGS sequence"/>
</dbReference>
<evidence type="ECO:0000256" key="5">
    <source>
        <dbReference type="ARBA" id="ARBA00023136"/>
    </source>
</evidence>
<evidence type="ECO:0000313" key="8">
    <source>
        <dbReference type="Proteomes" id="UP001180020"/>
    </source>
</evidence>
<comment type="subcellular location">
    <subcellularLocation>
        <location evidence="1">Cell membrane</location>
        <topology evidence="1">Multi-pass membrane protein</topology>
    </subcellularLocation>
</comment>
<proteinExistence type="predicted"/>
<dbReference type="PANTHER" id="PTHR30509:SF9">
    <property type="entry name" value="MULTIDRUG RESISTANCE PROTEIN MDTO"/>
    <property type="match status" value="1"/>
</dbReference>
<reference evidence="7" key="2">
    <citation type="submission" date="2023-06" db="EMBL/GenBank/DDBJ databases">
        <authorList>
            <person name="Ma L."/>
            <person name="Liu K.-W."/>
            <person name="Li Z."/>
            <person name="Hsiao Y.-Y."/>
            <person name="Qi Y."/>
            <person name="Fu T."/>
            <person name="Tang G."/>
            <person name="Zhang D."/>
            <person name="Sun W.-H."/>
            <person name="Liu D.-K."/>
            <person name="Li Y."/>
            <person name="Chen G.-Z."/>
            <person name="Liu X.-D."/>
            <person name="Liao X.-Y."/>
            <person name="Jiang Y.-T."/>
            <person name="Yu X."/>
            <person name="Hao Y."/>
            <person name="Huang J."/>
            <person name="Zhao X.-W."/>
            <person name="Ke S."/>
            <person name="Chen Y.-Y."/>
            <person name="Wu W.-L."/>
            <person name="Hsu J.-L."/>
            <person name="Lin Y.-F."/>
            <person name="Huang M.-D."/>
            <person name="Li C.-Y."/>
            <person name="Huang L."/>
            <person name="Wang Z.-W."/>
            <person name="Zhao X."/>
            <person name="Zhong W.-Y."/>
            <person name="Peng D.-H."/>
            <person name="Ahmad S."/>
            <person name="Lan S."/>
            <person name="Zhang J.-S."/>
            <person name="Tsai W.-C."/>
            <person name="Van De Peer Y."/>
            <person name="Liu Z.-J."/>
        </authorList>
    </citation>
    <scope>NUCLEOTIDE SEQUENCE</scope>
    <source>
        <strain evidence="7">CP</strain>
        <tissue evidence="7">Leaves</tissue>
    </source>
</reference>
<comment type="caution">
    <text evidence="7">The sequence shown here is derived from an EMBL/GenBank/DDBJ whole genome shotgun (WGS) entry which is preliminary data.</text>
</comment>
<dbReference type="AlphaFoldDB" id="A0AAV9FAT3"/>
<accession>A0AAV9FAT3</accession>
<sequence length="89" mass="10348">MEEEEMERILDGFLEHGREVTERTEAKEGEEGSGREMVLRLSTLGFCIQGLMRGTREIEMELLELLQKENPSSHINLCEIYYTIQEVNV</sequence>
<evidence type="ECO:0000256" key="6">
    <source>
        <dbReference type="SAM" id="MobiDB-lite"/>
    </source>
</evidence>
<organism evidence="7 8">
    <name type="scientific">Acorus calamus</name>
    <name type="common">Sweet flag</name>
    <dbReference type="NCBI Taxonomy" id="4465"/>
    <lineage>
        <taxon>Eukaryota</taxon>
        <taxon>Viridiplantae</taxon>
        <taxon>Streptophyta</taxon>
        <taxon>Embryophyta</taxon>
        <taxon>Tracheophyta</taxon>
        <taxon>Spermatophyta</taxon>
        <taxon>Magnoliopsida</taxon>
        <taxon>Liliopsida</taxon>
        <taxon>Acoraceae</taxon>
        <taxon>Acorus</taxon>
    </lineage>
</organism>
<keyword evidence="8" id="KW-1185">Reference proteome</keyword>
<evidence type="ECO:0000313" key="7">
    <source>
        <dbReference type="EMBL" id="KAK1322319.1"/>
    </source>
</evidence>
<evidence type="ECO:0000256" key="3">
    <source>
        <dbReference type="ARBA" id="ARBA00022692"/>
    </source>
</evidence>
<keyword evidence="5" id="KW-0472">Membrane</keyword>
<keyword evidence="3" id="KW-0812">Transmembrane</keyword>
<dbReference type="GO" id="GO:0005886">
    <property type="term" value="C:plasma membrane"/>
    <property type="evidence" value="ECO:0007669"/>
    <property type="project" value="UniProtKB-SubCell"/>
</dbReference>